<gene>
    <name evidence="1" type="ORF">D5086_019638</name>
</gene>
<reference evidence="1 2" key="1">
    <citation type="journal article" date="2024" name="Plant Biotechnol. J.">
        <title>Genome and CRISPR/Cas9 system of a widespread forest tree (Populus alba) in the world.</title>
        <authorList>
            <person name="Liu Y.J."/>
            <person name="Jiang P.F."/>
            <person name="Han X.M."/>
            <person name="Li X.Y."/>
            <person name="Wang H.M."/>
            <person name="Wang Y.J."/>
            <person name="Wang X.X."/>
            <person name="Zeng Q.Y."/>
        </authorList>
    </citation>
    <scope>NUCLEOTIDE SEQUENCE [LARGE SCALE GENOMIC DNA]</scope>
    <source>
        <strain evidence="2">cv. PAL-ZL1</strain>
    </source>
</reference>
<dbReference type="EMBL" id="RCHU02000010">
    <property type="protein sequence ID" value="KAL3578134.1"/>
    <property type="molecule type" value="Genomic_DNA"/>
</dbReference>
<proteinExistence type="predicted"/>
<dbReference type="Proteomes" id="UP000309997">
    <property type="component" value="Unassembled WGS sequence"/>
</dbReference>
<protein>
    <submittedName>
        <fullName evidence="1">Uncharacterized protein</fullName>
    </submittedName>
</protein>
<evidence type="ECO:0000313" key="2">
    <source>
        <dbReference type="Proteomes" id="UP000309997"/>
    </source>
</evidence>
<organism evidence="1 2">
    <name type="scientific">Populus alba</name>
    <name type="common">White poplar</name>
    <dbReference type="NCBI Taxonomy" id="43335"/>
    <lineage>
        <taxon>Eukaryota</taxon>
        <taxon>Viridiplantae</taxon>
        <taxon>Streptophyta</taxon>
        <taxon>Embryophyta</taxon>
        <taxon>Tracheophyta</taxon>
        <taxon>Spermatophyta</taxon>
        <taxon>Magnoliopsida</taxon>
        <taxon>eudicotyledons</taxon>
        <taxon>Gunneridae</taxon>
        <taxon>Pentapetalae</taxon>
        <taxon>rosids</taxon>
        <taxon>fabids</taxon>
        <taxon>Malpighiales</taxon>
        <taxon>Salicaceae</taxon>
        <taxon>Saliceae</taxon>
        <taxon>Populus</taxon>
    </lineage>
</organism>
<name>A0ACC4BI53_POPAL</name>
<keyword evidence="2" id="KW-1185">Reference proteome</keyword>
<evidence type="ECO:0000313" key="1">
    <source>
        <dbReference type="EMBL" id="KAL3578134.1"/>
    </source>
</evidence>
<accession>A0ACC4BI53</accession>
<comment type="caution">
    <text evidence="1">The sequence shown here is derived from an EMBL/GenBank/DDBJ whole genome shotgun (WGS) entry which is preliminary data.</text>
</comment>
<sequence>MTKTATSSSGLPYQNTQFFEVAANPAGCSYETNDRSVACFLFFLQDRGVAFGMQSDGLYAIDGPLIDQAQYYRTQSGRRQWTFKDSEIIPSPLK</sequence>